<name>A0A6B1FWG2_9CHLR</name>
<proteinExistence type="inferred from homology"/>
<keyword evidence="2 7" id="KW-0378">Hydrolase</keyword>
<comment type="pathway">
    <text evidence="7">Cofactor biosynthesis; pyridoxal 5'-phosphate biosynthesis.</text>
</comment>
<comment type="catalytic activity">
    <reaction evidence="7">
        <text>aldehydo-D-ribose 5-phosphate + D-glyceraldehyde 3-phosphate + L-glutamine = pyridoxal 5'-phosphate + L-glutamate + phosphate + 3 H2O + H(+)</text>
        <dbReference type="Rhea" id="RHEA:31507"/>
        <dbReference type="ChEBI" id="CHEBI:15377"/>
        <dbReference type="ChEBI" id="CHEBI:15378"/>
        <dbReference type="ChEBI" id="CHEBI:29985"/>
        <dbReference type="ChEBI" id="CHEBI:43474"/>
        <dbReference type="ChEBI" id="CHEBI:58273"/>
        <dbReference type="ChEBI" id="CHEBI:58359"/>
        <dbReference type="ChEBI" id="CHEBI:59776"/>
        <dbReference type="ChEBI" id="CHEBI:597326"/>
        <dbReference type="EC" id="4.3.3.6"/>
    </reaction>
</comment>
<dbReference type="PROSITE" id="PS51130">
    <property type="entry name" value="PDXT_SNO_2"/>
    <property type="match status" value="1"/>
</dbReference>
<dbReference type="EC" id="3.5.1.2" evidence="7"/>
<keyword evidence="3 7" id="KW-0663">Pyridoxal phosphate</keyword>
<evidence type="ECO:0000256" key="4">
    <source>
        <dbReference type="ARBA" id="ARBA00022962"/>
    </source>
</evidence>
<dbReference type="NCBIfam" id="TIGR03800">
    <property type="entry name" value="PLP_synth_Pdx2"/>
    <property type="match status" value="1"/>
</dbReference>
<feature type="binding site" evidence="7 9">
    <location>
        <position position="111"/>
    </location>
    <ligand>
        <name>L-glutamine</name>
        <dbReference type="ChEBI" id="CHEBI:58359"/>
    </ligand>
</feature>
<dbReference type="InterPro" id="IPR029062">
    <property type="entry name" value="Class_I_gatase-like"/>
</dbReference>
<dbReference type="GO" id="GO:0005829">
    <property type="term" value="C:cytosol"/>
    <property type="evidence" value="ECO:0007669"/>
    <property type="project" value="TreeGrafter"/>
</dbReference>
<dbReference type="GO" id="GO:0008614">
    <property type="term" value="P:pyridoxine metabolic process"/>
    <property type="evidence" value="ECO:0007669"/>
    <property type="project" value="TreeGrafter"/>
</dbReference>
<dbReference type="AlphaFoldDB" id="A0A6B1FWG2"/>
<reference evidence="10" key="1">
    <citation type="submission" date="2019-09" db="EMBL/GenBank/DDBJ databases">
        <title>Characterisation of the sponge microbiome using genome-centric metagenomics.</title>
        <authorList>
            <person name="Engelberts J.P."/>
            <person name="Robbins S.J."/>
            <person name="De Goeij J.M."/>
            <person name="Aranda M."/>
            <person name="Bell S.C."/>
            <person name="Webster N.S."/>
        </authorList>
    </citation>
    <scope>NUCLEOTIDE SEQUENCE</scope>
    <source>
        <strain evidence="10">SB0675_bin_29</strain>
    </source>
</reference>
<dbReference type="InterPro" id="IPR002161">
    <property type="entry name" value="PdxT/SNO"/>
</dbReference>
<feature type="active site" description="Charge relay system" evidence="7 8">
    <location>
        <position position="183"/>
    </location>
</feature>
<dbReference type="SUPFAM" id="SSF52317">
    <property type="entry name" value="Class I glutamine amidotransferase-like"/>
    <property type="match status" value="1"/>
</dbReference>
<dbReference type="EC" id="4.3.3.6" evidence="7"/>
<keyword evidence="5 7" id="KW-0456">Lyase</keyword>
<sequence length="208" mass="22365">MSGVRLGVLALQGAFREHIAMLKRLNVEAVEVRLAQELDGLDGLIIPGGESTSMGLVAERWGLVEPLRRWVRGGKPTWGTCAGMILLAENATGQKLGGQALIGGLNVTVNRNYFGRQVDSFEANLDVPALGDAPFHAVFIRAPAITEVAEGIETLATVASLGDETESVIAAVRKGPILATAFHPELTDDLRWHRYFVKVVTEYKSCTG</sequence>
<dbReference type="FunFam" id="3.40.50.880:FF:000041">
    <property type="entry name" value="Glutamine amidotransferase subunit pdxT, putative"/>
    <property type="match status" value="1"/>
</dbReference>
<dbReference type="Pfam" id="PF01174">
    <property type="entry name" value="SNO"/>
    <property type="match status" value="1"/>
</dbReference>
<dbReference type="GO" id="GO:0042823">
    <property type="term" value="P:pyridoxal phosphate biosynthetic process"/>
    <property type="evidence" value="ECO:0007669"/>
    <property type="project" value="UniProtKB-UniRule"/>
</dbReference>
<dbReference type="PANTHER" id="PTHR31559:SF0">
    <property type="entry name" value="PYRIDOXAL 5'-PHOSPHATE SYNTHASE SUBUNIT SNO1-RELATED"/>
    <property type="match status" value="1"/>
</dbReference>
<dbReference type="HAMAP" id="MF_01615">
    <property type="entry name" value="PdxT"/>
    <property type="match status" value="1"/>
</dbReference>
<dbReference type="PIRSF" id="PIRSF005639">
    <property type="entry name" value="Glut_amidoT_SNO"/>
    <property type="match status" value="1"/>
</dbReference>
<accession>A0A6B1FWG2</accession>
<evidence type="ECO:0000256" key="7">
    <source>
        <dbReference type="HAMAP-Rule" id="MF_01615"/>
    </source>
</evidence>
<dbReference type="GO" id="GO:0004359">
    <property type="term" value="F:glutaminase activity"/>
    <property type="evidence" value="ECO:0007669"/>
    <property type="project" value="UniProtKB-UniRule"/>
</dbReference>
<feature type="binding site" evidence="7 9">
    <location>
        <begin position="140"/>
        <end position="141"/>
    </location>
    <ligand>
        <name>L-glutamine</name>
        <dbReference type="ChEBI" id="CHEBI:58359"/>
    </ligand>
</feature>
<dbReference type="GO" id="GO:0036381">
    <property type="term" value="F:pyridoxal 5'-phosphate synthase (glutamine hydrolysing) activity"/>
    <property type="evidence" value="ECO:0007669"/>
    <property type="project" value="UniProtKB-UniRule"/>
</dbReference>
<organism evidence="10">
    <name type="scientific">Caldilineaceae bacterium SB0675_bin_29</name>
    <dbReference type="NCBI Taxonomy" id="2605266"/>
    <lineage>
        <taxon>Bacteria</taxon>
        <taxon>Bacillati</taxon>
        <taxon>Chloroflexota</taxon>
        <taxon>Caldilineae</taxon>
        <taxon>Caldilineales</taxon>
        <taxon>Caldilineaceae</taxon>
    </lineage>
</organism>
<dbReference type="CDD" id="cd01749">
    <property type="entry name" value="GATase1_PB"/>
    <property type="match status" value="1"/>
</dbReference>
<dbReference type="PANTHER" id="PTHR31559">
    <property type="entry name" value="PYRIDOXAL 5'-PHOSPHATE SYNTHASE SUBUNIT SNO"/>
    <property type="match status" value="1"/>
</dbReference>
<protein>
    <recommendedName>
        <fullName evidence="7">Pyridoxal 5'-phosphate synthase subunit PdxT</fullName>
        <ecNumber evidence="7">4.3.3.6</ecNumber>
    </recommendedName>
    <alternativeName>
        <fullName evidence="7">Pdx2</fullName>
    </alternativeName>
    <alternativeName>
        <fullName evidence="7">Pyridoxal 5'-phosphate synthase glutaminase subunit</fullName>
        <ecNumber evidence="7">3.5.1.2</ecNumber>
    </alternativeName>
</protein>
<dbReference type="GO" id="GO:1903600">
    <property type="term" value="C:glutaminase complex"/>
    <property type="evidence" value="ECO:0007669"/>
    <property type="project" value="TreeGrafter"/>
</dbReference>
<keyword evidence="4 7" id="KW-0315">Glutamine amidotransferase</keyword>
<evidence type="ECO:0000313" key="10">
    <source>
        <dbReference type="EMBL" id="MYH60580.1"/>
    </source>
</evidence>
<dbReference type="UniPathway" id="UPA00245"/>
<dbReference type="Gene3D" id="3.40.50.880">
    <property type="match status" value="1"/>
</dbReference>
<dbReference type="PROSITE" id="PS01236">
    <property type="entry name" value="PDXT_SNO_1"/>
    <property type="match status" value="1"/>
</dbReference>
<comment type="catalytic activity">
    <reaction evidence="6 7">
        <text>L-glutamine + H2O = L-glutamate + NH4(+)</text>
        <dbReference type="Rhea" id="RHEA:15889"/>
        <dbReference type="ChEBI" id="CHEBI:15377"/>
        <dbReference type="ChEBI" id="CHEBI:28938"/>
        <dbReference type="ChEBI" id="CHEBI:29985"/>
        <dbReference type="ChEBI" id="CHEBI:58359"/>
        <dbReference type="EC" id="3.5.1.2"/>
    </reaction>
</comment>
<comment type="similarity">
    <text evidence="1 7">Belongs to the glutaminase PdxT/SNO family.</text>
</comment>
<feature type="binding site" evidence="7 9">
    <location>
        <begin position="49"/>
        <end position="51"/>
    </location>
    <ligand>
        <name>L-glutamine</name>
        <dbReference type="ChEBI" id="CHEBI:58359"/>
    </ligand>
</feature>
<evidence type="ECO:0000256" key="3">
    <source>
        <dbReference type="ARBA" id="ARBA00022898"/>
    </source>
</evidence>
<dbReference type="PROSITE" id="PS51273">
    <property type="entry name" value="GATASE_TYPE_1"/>
    <property type="match status" value="1"/>
</dbReference>
<dbReference type="InterPro" id="IPR021196">
    <property type="entry name" value="PdxT/SNO_CS"/>
</dbReference>
<comment type="caution">
    <text evidence="10">The sequence shown here is derived from an EMBL/GenBank/DDBJ whole genome shotgun (WGS) entry which is preliminary data.</text>
</comment>
<evidence type="ECO:0000256" key="9">
    <source>
        <dbReference type="PIRSR" id="PIRSR005639-2"/>
    </source>
</evidence>
<evidence type="ECO:0000256" key="2">
    <source>
        <dbReference type="ARBA" id="ARBA00022801"/>
    </source>
</evidence>
<dbReference type="GO" id="GO:0006543">
    <property type="term" value="P:L-glutamine catabolic process"/>
    <property type="evidence" value="ECO:0007669"/>
    <property type="project" value="UniProtKB-UniRule"/>
</dbReference>
<gene>
    <name evidence="7 10" type="primary">pdxT</name>
    <name evidence="10" type="ORF">F4148_02035</name>
</gene>
<evidence type="ECO:0000256" key="1">
    <source>
        <dbReference type="ARBA" id="ARBA00008345"/>
    </source>
</evidence>
<comment type="function">
    <text evidence="7">Catalyzes the hydrolysis of glutamine to glutamate and ammonia as part of the biosynthesis of pyridoxal 5'-phosphate. The resulting ammonia molecule is channeled to the active site of PdxS.</text>
</comment>
<evidence type="ECO:0000256" key="6">
    <source>
        <dbReference type="ARBA" id="ARBA00049534"/>
    </source>
</evidence>
<feature type="active site" description="Charge relay system" evidence="7 8">
    <location>
        <position position="185"/>
    </location>
</feature>
<dbReference type="EMBL" id="VYDA01000077">
    <property type="protein sequence ID" value="MYH60580.1"/>
    <property type="molecule type" value="Genomic_DNA"/>
</dbReference>
<evidence type="ECO:0000256" key="8">
    <source>
        <dbReference type="PIRSR" id="PIRSR005639-1"/>
    </source>
</evidence>
<comment type="subunit">
    <text evidence="7">In the presence of PdxS, forms a dodecamer of heterodimers. Only shows activity in the heterodimer.</text>
</comment>
<evidence type="ECO:0000256" key="5">
    <source>
        <dbReference type="ARBA" id="ARBA00023239"/>
    </source>
</evidence>
<feature type="active site" description="Nucleophile" evidence="7 8">
    <location>
        <position position="81"/>
    </location>
</feature>